<dbReference type="Gene3D" id="3.90.1590.10">
    <property type="entry name" value="glutathione-dependent formaldehyde- activating enzyme (gfa)"/>
    <property type="match status" value="1"/>
</dbReference>
<dbReference type="Proteomes" id="UP000759443">
    <property type="component" value="Unassembled WGS sequence"/>
</dbReference>
<feature type="domain" description="CENP-V/GFA" evidence="5">
    <location>
        <begin position="2"/>
        <end position="112"/>
    </location>
</feature>
<keyword evidence="3" id="KW-0862">Zinc</keyword>
<evidence type="ECO:0000259" key="5">
    <source>
        <dbReference type="PROSITE" id="PS51891"/>
    </source>
</evidence>
<dbReference type="EMBL" id="JAGGJU010000003">
    <property type="protein sequence ID" value="MBP1850120.1"/>
    <property type="molecule type" value="Genomic_DNA"/>
</dbReference>
<keyword evidence="4" id="KW-0456">Lyase</keyword>
<evidence type="ECO:0000256" key="2">
    <source>
        <dbReference type="ARBA" id="ARBA00022723"/>
    </source>
</evidence>
<keyword evidence="7" id="KW-1185">Reference proteome</keyword>
<dbReference type="RefSeq" id="WP_209943727.1">
    <property type="nucleotide sequence ID" value="NZ_JAGGJU010000003.1"/>
</dbReference>
<keyword evidence="2" id="KW-0479">Metal-binding</keyword>
<evidence type="ECO:0000256" key="3">
    <source>
        <dbReference type="ARBA" id="ARBA00022833"/>
    </source>
</evidence>
<evidence type="ECO:0000256" key="4">
    <source>
        <dbReference type="ARBA" id="ARBA00023239"/>
    </source>
</evidence>
<comment type="caution">
    <text evidence="6">The sequence shown here is derived from an EMBL/GenBank/DDBJ whole genome shotgun (WGS) entry which is preliminary data.</text>
</comment>
<dbReference type="PROSITE" id="PS51891">
    <property type="entry name" value="CENP_V_GFA"/>
    <property type="match status" value="1"/>
</dbReference>
<dbReference type="PANTHER" id="PTHR33337:SF40">
    <property type="entry name" value="CENP-V_GFA DOMAIN-CONTAINING PROTEIN-RELATED"/>
    <property type="match status" value="1"/>
</dbReference>
<dbReference type="Pfam" id="PF04828">
    <property type="entry name" value="GFA"/>
    <property type="match status" value="1"/>
</dbReference>
<sequence>MPKGSCLCGAVRFEVEGDFKDPVACHCTRCRKLTGHYDAATEVAKVSLTIEGQDNLTWYQSSGKVRRGFCTTCGAHLLFDPARDWISVAMGAFDAPTGTTLALHIFVADKGDYYALADGVPQTPQ</sequence>
<dbReference type="InterPro" id="IPR011057">
    <property type="entry name" value="Mss4-like_sf"/>
</dbReference>
<comment type="similarity">
    <text evidence="1">Belongs to the Gfa family.</text>
</comment>
<organism evidence="6 7">
    <name type="scientific">Rhizobium halophytocola</name>
    <dbReference type="NCBI Taxonomy" id="735519"/>
    <lineage>
        <taxon>Bacteria</taxon>
        <taxon>Pseudomonadati</taxon>
        <taxon>Pseudomonadota</taxon>
        <taxon>Alphaproteobacteria</taxon>
        <taxon>Hyphomicrobiales</taxon>
        <taxon>Rhizobiaceae</taxon>
        <taxon>Rhizobium/Agrobacterium group</taxon>
        <taxon>Rhizobium</taxon>
    </lineage>
</organism>
<name>A0ABS4DWR7_9HYPH</name>
<reference evidence="6 7" key="1">
    <citation type="submission" date="2021-03" db="EMBL/GenBank/DDBJ databases">
        <title>Genomic Encyclopedia of Type Strains, Phase IV (KMG-IV): sequencing the most valuable type-strain genomes for metagenomic binning, comparative biology and taxonomic classification.</title>
        <authorList>
            <person name="Goeker M."/>
        </authorList>
    </citation>
    <scope>NUCLEOTIDE SEQUENCE [LARGE SCALE GENOMIC DNA]</scope>
    <source>
        <strain evidence="6 7">DSM 21600</strain>
    </source>
</reference>
<accession>A0ABS4DWR7</accession>
<proteinExistence type="inferred from homology"/>
<dbReference type="InterPro" id="IPR006913">
    <property type="entry name" value="CENP-V/GFA"/>
</dbReference>
<gene>
    <name evidence="6" type="ORF">J2Z17_001541</name>
</gene>
<protein>
    <recommendedName>
        <fullName evidence="5">CENP-V/GFA domain-containing protein</fullName>
    </recommendedName>
</protein>
<evidence type="ECO:0000256" key="1">
    <source>
        <dbReference type="ARBA" id="ARBA00005495"/>
    </source>
</evidence>
<dbReference type="PANTHER" id="PTHR33337">
    <property type="entry name" value="GFA DOMAIN-CONTAINING PROTEIN"/>
    <property type="match status" value="1"/>
</dbReference>
<dbReference type="SUPFAM" id="SSF51316">
    <property type="entry name" value="Mss4-like"/>
    <property type="match status" value="1"/>
</dbReference>
<evidence type="ECO:0000313" key="7">
    <source>
        <dbReference type="Proteomes" id="UP000759443"/>
    </source>
</evidence>
<evidence type="ECO:0000313" key="6">
    <source>
        <dbReference type="EMBL" id="MBP1850120.1"/>
    </source>
</evidence>